<feature type="region of interest" description="Disordered" evidence="1">
    <location>
        <begin position="528"/>
        <end position="552"/>
    </location>
</feature>
<dbReference type="PANTHER" id="PTHR36696:SF1">
    <property type="entry name" value="EF-HAND DOMAIN-CONTAINING PROTEIN"/>
    <property type="match status" value="1"/>
</dbReference>
<dbReference type="Gene3D" id="1.10.238.10">
    <property type="entry name" value="EF-hand"/>
    <property type="match status" value="1"/>
</dbReference>
<accession>A0ABM0LYD7</accession>
<feature type="compositionally biased region" description="Low complexity" evidence="1">
    <location>
        <begin position="262"/>
        <end position="274"/>
    </location>
</feature>
<feature type="domain" description="EF-hand" evidence="2">
    <location>
        <begin position="646"/>
        <end position="681"/>
    </location>
</feature>
<dbReference type="PROSITE" id="PS50222">
    <property type="entry name" value="EF_HAND_2"/>
    <property type="match status" value="1"/>
</dbReference>
<feature type="compositionally biased region" description="Pro residues" evidence="1">
    <location>
        <begin position="394"/>
        <end position="409"/>
    </location>
</feature>
<dbReference type="Proteomes" id="UP000694865">
    <property type="component" value="Unplaced"/>
</dbReference>
<feature type="compositionally biased region" description="Polar residues" evidence="1">
    <location>
        <begin position="375"/>
        <end position="386"/>
    </location>
</feature>
<gene>
    <name evidence="4" type="primary">LOC100372411</name>
</gene>
<dbReference type="CDD" id="cd00051">
    <property type="entry name" value="EFh"/>
    <property type="match status" value="1"/>
</dbReference>
<evidence type="ECO:0000313" key="3">
    <source>
        <dbReference type="Proteomes" id="UP000694865"/>
    </source>
</evidence>
<name>A0ABM0LYD7_SACKO</name>
<keyword evidence="3" id="KW-1185">Reference proteome</keyword>
<evidence type="ECO:0000313" key="4">
    <source>
        <dbReference type="RefSeq" id="XP_006812778.1"/>
    </source>
</evidence>
<feature type="compositionally biased region" description="Basic and acidic residues" evidence="1">
    <location>
        <begin position="275"/>
        <end position="289"/>
    </location>
</feature>
<proteinExistence type="predicted"/>
<dbReference type="SUPFAM" id="SSF47473">
    <property type="entry name" value="EF-hand"/>
    <property type="match status" value="1"/>
</dbReference>
<organism evidence="3 4">
    <name type="scientific">Saccoglossus kowalevskii</name>
    <name type="common">Acorn worm</name>
    <dbReference type="NCBI Taxonomy" id="10224"/>
    <lineage>
        <taxon>Eukaryota</taxon>
        <taxon>Metazoa</taxon>
        <taxon>Hemichordata</taxon>
        <taxon>Enteropneusta</taxon>
        <taxon>Harrimaniidae</taxon>
        <taxon>Saccoglossus</taxon>
    </lineage>
</organism>
<evidence type="ECO:0000256" key="1">
    <source>
        <dbReference type="SAM" id="MobiDB-lite"/>
    </source>
</evidence>
<dbReference type="RefSeq" id="XP_006812778.1">
    <property type="nucleotide sequence ID" value="XM_006812715.1"/>
</dbReference>
<feature type="compositionally biased region" description="Basic and acidic residues" evidence="1">
    <location>
        <begin position="430"/>
        <end position="439"/>
    </location>
</feature>
<reference evidence="4" key="1">
    <citation type="submission" date="2025-08" db="UniProtKB">
        <authorList>
            <consortium name="RefSeq"/>
        </authorList>
    </citation>
    <scope>IDENTIFICATION</scope>
    <source>
        <tissue evidence="4">Testes</tissue>
    </source>
</reference>
<dbReference type="GeneID" id="100372411"/>
<evidence type="ECO:0000259" key="2">
    <source>
        <dbReference type="PROSITE" id="PS50222"/>
    </source>
</evidence>
<sequence>MLDPSLPWLAVGYRNLNKEKFTRRRYEKEDYSSTLEDRNTDEDVRMRSAVSNQRQRVKSATTYRHYYTARNTSRPRSASSVLNKVNRPLSAQSGRYAADGRYTPSDQMSLCRLSSRRRVKSATTRRHVVPLQKSHTLIERFYHNEKITHINEHEHSSEDRCVYCPVECRPPSSSTNRPTSSTGLVAARLPSHFDRFIHWTRPSTAPATRKEFLQLPRHNGVRRGNVPHYTNFVRRIDLGIRDRTPSPPPRTRRAFEEDQPRSVSSLSAVHSASSHRYENGVDVGMHSEGDSDWQDIEIREELAPDQYDEEAYDDAIHIPTPTPEPKDEELFNVVPPDEVSQAWLEHVPHAPTPTPATSDGIPTPRREPSPPLSSVKMSSQRVSKPTTIDIPERVPSPPPTKTPTPPSSPKPKKEVRIQETVQTIPSKPRIPKEKKEKKGGQVRRVSNARKESLRPEILASLEPAPVEEEKQEVKEEKVEEVVEKPEVIIPALPAFQEKQRDPVPEPTVSVEKQSMSVVADVVIKEPEPEPEVEELKEEKRKKLNDPPSRNKVQDLFALDPNELLDMEMKMRRRGPGSQSDADSAYMDLQAPAVDTMDRKSKIQPWLQGRLAFSKQTARFEIPMDVRVLKNMTPVEYLTQYCIVSKRRQAFYRRHFNKVDRDNDLKINRKELEQALKNVHVDAITSEEIDKIVELVDLDDENYKFMFKLFSAMCALSERILYPNFVTEDTAHLPEHQKEKVEDADFSALDWKLDGYPVNPPVKKILYML</sequence>
<protein>
    <submittedName>
        <fullName evidence="4">Serine/arginine repetitive matrix protein 1-like</fullName>
    </submittedName>
</protein>
<dbReference type="PANTHER" id="PTHR36696">
    <property type="entry name" value="AGAP012002-PA"/>
    <property type="match status" value="1"/>
</dbReference>
<dbReference type="InterPro" id="IPR011992">
    <property type="entry name" value="EF-hand-dom_pair"/>
</dbReference>
<feature type="region of interest" description="Disordered" evidence="1">
    <location>
        <begin position="239"/>
        <end position="289"/>
    </location>
</feature>
<dbReference type="InterPro" id="IPR002048">
    <property type="entry name" value="EF_hand_dom"/>
</dbReference>
<feature type="region of interest" description="Disordered" evidence="1">
    <location>
        <begin position="345"/>
        <end position="472"/>
    </location>
</feature>